<sequence>MSPSVQNSINNIPYLSPHLFFDPNTQPLLMPFYSMPNENKPSNTTQHEHRYHPYQRPIDNTVQETVFFNLTTTYSSLNIHFLEQLHFKIQYNDSSSYFITYQSILEAIKDPKIDALDKTTEHDIKLDGDDFKNNIGIINNNQLFRTNLHSLVQRSIRKNCTPLNSRQINHLIDLIIMQFEYNYKQIGLFTIYILFFTKGFEKYTLVDSFVFRDNLFNRHERKINFSNRAIINTIKIWKGFNVEFDTIKEGYDILVNLGKYFLFDKESKNILSFVEHYKKFLLSSLSKLFLINIQDV</sequence>
<keyword evidence="2" id="KW-1185">Reference proteome</keyword>
<dbReference type="AlphaFoldDB" id="A0A437AL07"/>
<comment type="caution">
    <text evidence="1">The sequence shown here is derived from an EMBL/GenBank/DDBJ whole genome shotgun (WGS) entry which is preliminary data.</text>
</comment>
<evidence type="ECO:0000313" key="2">
    <source>
        <dbReference type="Proteomes" id="UP000282876"/>
    </source>
</evidence>
<evidence type="ECO:0000313" key="1">
    <source>
        <dbReference type="EMBL" id="RVD91794.1"/>
    </source>
</evidence>
<dbReference type="EMBL" id="RCSS01000402">
    <property type="protein sequence ID" value="RVD91794.1"/>
    <property type="molecule type" value="Genomic_DNA"/>
</dbReference>
<dbReference type="VEuPathDB" id="MicrosporidiaDB:TUBRATIS_17370"/>
<reference evidence="1 2" key="1">
    <citation type="submission" date="2018-10" db="EMBL/GenBank/DDBJ databases">
        <title>Draft genome sequence of the microsporidian Tubulinosema ratisbonensis.</title>
        <authorList>
            <person name="Polonais V."/>
            <person name="Peyretaillade E."/>
            <person name="Niehus S."/>
            <person name="Wawrzyniak I."/>
            <person name="Franchet A."/>
            <person name="Gaspin C."/>
            <person name="Reichstadt M."/>
            <person name="Belser C."/>
            <person name="Labadie K."/>
            <person name="Delbac F."/>
            <person name="Ferrandon D."/>
        </authorList>
    </citation>
    <scope>NUCLEOTIDE SEQUENCE [LARGE SCALE GENOMIC DNA]</scope>
    <source>
        <strain evidence="1 2">Franzen</strain>
    </source>
</reference>
<dbReference type="Proteomes" id="UP000282876">
    <property type="component" value="Unassembled WGS sequence"/>
</dbReference>
<organism evidence="1 2">
    <name type="scientific">Tubulinosema ratisbonensis</name>
    <dbReference type="NCBI Taxonomy" id="291195"/>
    <lineage>
        <taxon>Eukaryota</taxon>
        <taxon>Fungi</taxon>
        <taxon>Fungi incertae sedis</taxon>
        <taxon>Microsporidia</taxon>
        <taxon>Tubulinosematoidea</taxon>
        <taxon>Tubulinosematidae</taxon>
        <taxon>Tubulinosema</taxon>
    </lineage>
</organism>
<proteinExistence type="predicted"/>
<protein>
    <submittedName>
        <fullName evidence="1">Uncharacterized protein</fullName>
    </submittedName>
</protein>
<gene>
    <name evidence="1" type="ORF">TUBRATIS_17370</name>
</gene>
<accession>A0A437AL07</accession>
<name>A0A437AL07_9MICR</name>